<proteinExistence type="predicted"/>
<dbReference type="Gene3D" id="3.60.21.10">
    <property type="match status" value="1"/>
</dbReference>
<dbReference type="InterPro" id="IPR014578">
    <property type="entry name" value="Pesterase_CT488"/>
</dbReference>
<dbReference type="PANTHER" id="PTHR31302">
    <property type="entry name" value="TRANSMEMBRANE PROTEIN WITH METALLOPHOSPHOESTERASE DOMAIN-RELATED"/>
    <property type="match status" value="1"/>
</dbReference>
<reference evidence="2 3" key="1">
    <citation type="submission" date="2019-03" db="EMBL/GenBank/DDBJ databases">
        <title>Genomic Encyclopedia of Type Strains, Phase IV (KMG-IV): sequencing the most valuable type-strain genomes for metagenomic binning, comparative biology and taxonomic classification.</title>
        <authorList>
            <person name="Goeker M."/>
        </authorList>
    </citation>
    <scope>NUCLEOTIDE SEQUENCE [LARGE SCALE GENOMIC DNA]</scope>
    <source>
        <strain evidence="2 3">DSM 100433</strain>
    </source>
</reference>
<dbReference type="EMBL" id="SLUK01000015">
    <property type="protein sequence ID" value="TCL41105.1"/>
    <property type="molecule type" value="Genomic_DNA"/>
</dbReference>
<dbReference type="Pfam" id="PF00149">
    <property type="entry name" value="Metallophos"/>
    <property type="match status" value="1"/>
</dbReference>
<feature type="domain" description="Calcineurin-like phosphoesterase" evidence="1">
    <location>
        <begin position="23"/>
        <end position="218"/>
    </location>
</feature>
<dbReference type="InterPro" id="IPR004843">
    <property type="entry name" value="Calcineurin-like_PHP"/>
</dbReference>
<name>A0A9X8Y775_9FIRM</name>
<sequence length="254" mass="28672">MLSICTGGAGYAPRFPGFTGGFMAIYTIGDLHLSLGADKAMDIFPGWENYVARIEENWKNTVREEDTVVLAGDISWGMSLQQALRDFQFIDALPGKKLLLKGNHDYWWTTRAKMEAFFEENGIRSLSFLHNSASLVEGLWLCGSRGWIFENGQEHDRKITAREATRLELSLKAAGEEPGERVAFLHYPPLYGNETSVEILDVLRRYEVRRCYYGHIHSAGCAWALEGEQLGITFKLISADYLRFCPHLVPLSGK</sequence>
<evidence type="ECO:0000313" key="3">
    <source>
        <dbReference type="Proteomes" id="UP000294682"/>
    </source>
</evidence>
<dbReference type="InterPro" id="IPR051158">
    <property type="entry name" value="Metallophosphoesterase_sf"/>
</dbReference>
<dbReference type="AlphaFoldDB" id="A0A9X8Y775"/>
<evidence type="ECO:0000259" key="1">
    <source>
        <dbReference type="Pfam" id="PF00149"/>
    </source>
</evidence>
<dbReference type="PIRSF" id="PIRSF033094">
    <property type="entry name" value="Pesterase_CT488"/>
    <property type="match status" value="1"/>
</dbReference>
<protein>
    <recommendedName>
        <fullName evidence="1">Calcineurin-like phosphoesterase domain-containing protein</fullName>
    </recommendedName>
</protein>
<gene>
    <name evidence="2" type="ORF">EDD78_11538</name>
</gene>
<comment type="caution">
    <text evidence="2">The sequence shown here is derived from an EMBL/GenBank/DDBJ whole genome shotgun (WGS) entry which is preliminary data.</text>
</comment>
<accession>A0A9X8Y775</accession>
<organism evidence="2 3">
    <name type="scientific">Harryflintia acetispora</name>
    <dbReference type="NCBI Taxonomy" id="1849041"/>
    <lineage>
        <taxon>Bacteria</taxon>
        <taxon>Bacillati</taxon>
        <taxon>Bacillota</taxon>
        <taxon>Clostridia</taxon>
        <taxon>Eubacteriales</taxon>
        <taxon>Oscillospiraceae</taxon>
        <taxon>Harryflintia</taxon>
    </lineage>
</organism>
<evidence type="ECO:0000313" key="2">
    <source>
        <dbReference type="EMBL" id="TCL41105.1"/>
    </source>
</evidence>
<dbReference type="InterPro" id="IPR029052">
    <property type="entry name" value="Metallo-depent_PP-like"/>
</dbReference>
<dbReference type="PANTHER" id="PTHR31302:SF22">
    <property type="entry name" value="PHOSPHOESTERASE"/>
    <property type="match status" value="1"/>
</dbReference>
<keyword evidence="3" id="KW-1185">Reference proteome</keyword>
<dbReference type="SUPFAM" id="SSF56300">
    <property type="entry name" value="Metallo-dependent phosphatases"/>
    <property type="match status" value="1"/>
</dbReference>
<dbReference type="Proteomes" id="UP000294682">
    <property type="component" value="Unassembled WGS sequence"/>
</dbReference>
<dbReference type="GO" id="GO:0016787">
    <property type="term" value="F:hydrolase activity"/>
    <property type="evidence" value="ECO:0007669"/>
    <property type="project" value="InterPro"/>
</dbReference>